<evidence type="ECO:0000256" key="10">
    <source>
        <dbReference type="ARBA" id="ARBA00023012"/>
    </source>
</evidence>
<evidence type="ECO:0000313" key="17">
    <source>
        <dbReference type="EMBL" id="MBK0392215.1"/>
    </source>
</evidence>
<keyword evidence="9" id="KW-0067">ATP-binding</keyword>
<dbReference type="PANTHER" id="PTHR43547:SF2">
    <property type="entry name" value="HYBRID SIGNAL TRANSDUCTION HISTIDINE KINASE C"/>
    <property type="match status" value="1"/>
</dbReference>
<evidence type="ECO:0000256" key="6">
    <source>
        <dbReference type="ARBA" id="ARBA00022679"/>
    </source>
</evidence>
<evidence type="ECO:0000256" key="4">
    <source>
        <dbReference type="ARBA" id="ARBA00022475"/>
    </source>
</evidence>
<dbReference type="GO" id="GO:0000155">
    <property type="term" value="F:phosphorelay sensor kinase activity"/>
    <property type="evidence" value="ECO:0007669"/>
    <property type="project" value="InterPro"/>
</dbReference>
<dbReference type="PROSITE" id="PS50112">
    <property type="entry name" value="PAS"/>
    <property type="match status" value="1"/>
</dbReference>
<comment type="caution">
    <text evidence="17">The sequence shown here is derived from an EMBL/GenBank/DDBJ whole genome shotgun (WGS) entry which is preliminary data.</text>
</comment>
<dbReference type="Pfam" id="PF00512">
    <property type="entry name" value="HisKA"/>
    <property type="match status" value="1"/>
</dbReference>
<dbReference type="InterPro" id="IPR004358">
    <property type="entry name" value="Sig_transdc_His_kin-like_C"/>
</dbReference>
<dbReference type="EMBL" id="JAEDAO010000001">
    <property type="protein sequence ID" value="MBK0392215.1"/>
    <property type="molecule type" value="Genomic_DNA"/>
</dbReference>
<dbReference type="Gene3D" id="3.40.50.2300">
    <property type="match status" value="2"/>
</dbReference>
<comment type="subcellular location">
    <subcellularLocation>
        <location evidence="2">Cell membrane</location>
    </subcellularLocation>
</comment>
<dbReference type="Proteomes" id="UP000617041">
    <property type="component" value="Unassembled WGS sequence"/>
</dbReference>
<dbReference type="PANTHER" id="PTHR43547">
    <property type="entry name" value="TWO-COMPONENT HISTIDINE KINASE"/>
    <property type="match status" value="1"/>
</dbReference>
<evidence type="ECO:0000256" key="9">
    <source>
        <dbReference type="ARBA" id="ARBA00022840"/>
    </source>
</evidence>
<dbReference type="Gene3D" id="1.10.287.130">
    <property type="match status" value="1"/>
</dbReference>
<keyword evidence="10" id="KW-0902">Two-component regulatory system</keyword>
<feature type="domain" description="Response regulatory" evidence="15">
    <location>
        <begin position="536"/>
        <end position="655"/>
    </location>
</feature>
<dbReference type="CDD" id="cd16922">
    <property type="entry name" value="HATPase_EvgS-ArcB-TorS-like"/>
    <property type="match status" value="1"/>
</dbReference>
<keyword evidence="13" id="KW-0175">Coiled coil</keyword>
<dbReference type="NCBIfam" id="TIGR00229">
    <property type="entry name" value="sensory_box"/>
    <property type="match status" value="1"/>
</dbReference>
<dbReference type="GO" id="GO:0005886">
    <property type="term" value="C:plasma membrane"/>
    <property type="evidence" value="ECO:0007669"/>
    <property type="project" value="UniProtKB-SubCell"/>
</dbReference>
<dbReference type="CDD" id="cd00082">
    <property type="entry name" value="HisKA"/>
    <property type="match status" value="1"/>
</dbReference>
<evidence type="ECO:0000259" key="15">
    <source>
        <dbReference type="PROSITE" id="PS50110"/>
    </source>
</evidence>
<dbReference type="CDD" id="cd00130">
    <property type="entry name" value="PAS"/>
    <property type="match status" value="1"/>
</dbReference>
<feature type="modified residue" description="4-aspartylphosphate" evidence="12">
    <location>
        <position position="585"/>
    </location>
</feature>
<dbReference type="InterPro" id="IPR036890">
    <property type="entry name" value="HATPase_C_sf"/>
</dbReference>
<dbReference type="SMART" id="SM00448">
    <property type="entry name" value="REC"/>
    <property type="match status" value="2"/>
</dbReference>
<dbReference type="InterPro" id="IPR013656">
    <property type="entry name" value="PAS_4"/>
</dbReference>
<evidence type="ECO:0000256" key="11">
    <source>
        <dbReference type="ARBA" id="ARBA00023136"/>
    </source>
</evidence>
<dbReference type="SMART" id="SM00091">
    <property type="entry name" value="PAS"/>
    <property type="match status" value="1"/>
</dbReference>
<feature type="domain" description="PAS" evidence="16">
    <location>
        <begin position="145"/>
        <end position="192"/>
    </location>
</feature>
<evidence type="ECO:0000256" key="7">
    <source>
        <dbReference type="ARBA" id="ARBA00022741"/>
    </source>
</evidence>
<evidence type="ECO:0000259" key="16">
    <source>
        <dbReference type="PROSITE" id="PS50112"/>
    </source>
</evidence>
<comment type="catalytic activity">
    <reaction evidence="1">
        <text>ATP + protein L-histidine = ADP + protein N-phospho-L-histidine.</text>
        <dbReference type="EC" id="2.7.13.3"/>
    </reaction>
</comment>
<dbReference type="GO" id="GO:0005524">
    <property type="term" value="F:ATP binding"/>
    <property type="evidence" value="ECO:0007669"/>
    <property type="project" value="UniProtKB-KW"/>
</dbReference>
<evidence type="ECO:0000256" key="3">
    <source>
        <dbReference type="ARBA" id="ARBA00012438"/>
    </source>
</evidence>
<dbReference type="CDD" id="cd17580">
    <property type="entry name" value="REC_2_DhkD-like"/>
    <property type="match status" value="1"/>
</dbReference>
<keyword evidence="5 12" id="KW-0597">Phosphoprotein</keyword>
<dbReference type="PROSITE" id="PS50109">
    <property type="entry name" value="HIS_KIN"/>
    <property type="match status" value="1"/>
</dbReference>
<evidence type="ECO:0000313" key="18">
    <source>
        <dbReference type="Proteomes" id="UP000617041"/>
    </source>
</evidence>
<feature type="domain" description="Response regulatory" evidence="15">
    <location>
        <begin position="17"/>
        <end position="133"/>
    </location>
</feature>
<dbReference type="AlphaFoldDB" id="A0A934UQK3"/>
<reference evidence="17" key="1">
    <citation type="submission" date="2020-12" db="EMBL/GenBank/DDBJ databases">
        <title>Ramlibacter sp. nov., isolated from a freshwater alga, Cryptomonas.</title>
        <authorList>
            <person name="Kim H.M."/>
            <person name="Jeon C.O."/>
        </authorList>
    </citation>
    <scope>NUCLEOTIDE SEQUENCE</scope>
    <source>
        <strain evidence="17">CrO1</strain>
    </source>
</reference>
<evidence type="ECO:0000259" key="14">
    <source>
        <dbReference type="PROSITE" id="PS50109"/>
    </source>
</evidence>
<dbReference type="Gene3D" id="3.30.565.10">
    <property type="entry name" value="Histidine kinase-like ATPase, C-terminal domain"/>
    <property type="match status" value="1"/>
</dbReference>
<dbReference type="SMART" id="SM00388">
    <property type="entry name" value="HisKA"/>
    <property type="match status" value="1"/>
</dbReference>
<dbReference type="SUPFAM" id="SSF52172">
    <property type="entry name" value="CheY-like"/>
    <property type="match status" value="2"/>
</dbReference>
<keyword evidence="4" id="KW-1003">Cell membrane</keyword>
<sequence>MIDAKVIAASIDRSAHEVLVVDDNPATRYTTTRVLASAGFRTREAQSGAGALEEAQRGVSAVVLDVHLPDMSGFDVCRELRANPLTSALPVVHLSAEFTRNEDRVAGLEAGADAYLVHPVEPAILVATLQALVRARVAEEGLRRSESRLRAIYDNAPVGIAVLDTDGHVQDANPAMLQLLACRAGDLIGHALADRAPAEWRDEAQREMTGHSAQRGAWEGRFPLRRGDGESILLDWTMSAHVEPGLRIAIAADASEREQLEERRRDLLEREQAARAVAERHSRTKDDFIAVLSHELRTPLNAIIGWVAILMRRQPTPEAQRGLEAIERNVKAQARIISDILDVSRINSGKMTLEREEVDPVDIVSSALGSLRQSIDEKQLQLNVDIDDGWGPAWLDSARYQQILWNLMTNAIKFSHRGGAIDVTLRRDDGLLRLQVRDYGQGIRAEFLERLFDRFSQAQSPGSRVHSGLGLGLSIVRQLAELHGGTVAAASAGPGHGTTFTVDIPVTVPRAEDDRAGVASAPAPLAGDERPLEGLTVLVVEDDADASEMLSVVLADRGASVRLAGDFESAVQSARAAWPDVLVSDIGLPQRDGYDLLRELRQMQVSVGRAPLPAVALTAFARPEDRERALEAGFHQHLAKPLNPHALVVAIAEAVQAARGG</sequence>
<dbReference type="SUPFAM" id="SSF47384">
    <property type="entry name" value="Homodimeric domain of signal transducing histidine kinase"/>
    <property type="match status" value="1"/>
</dbReference>
<gene>
    <name evidence="17" type="ORF">I8E28_06400</name>
</gene>
<dbReference type="Pfam" id="PF08448">
    <property type="entry name" value="PAS_4"/>
    <property type="match status" value="1"/>
</dbReference>
<dbReference type="InterPro" id="IPR005467">
    <property type="entry name" value="His_kinase_dom"/>
</dbReference>
<dbReference type="InterPro" id="IPR003661">
    <property type="entry name" value="HisK_dim/P_dom"/>
</dbReference>
<dbReference type="FunFam" id="3.30.565.10:FF:000023">
    <property type="entry name" value="PAS domain-containing sensor histidine kinase"/>
    <property type="match status" value="1"/>
</dbReference>
<accession>A0A934UQK3</accession>
<dbReference type="InterPro" id="IPR011006">
    <property type="entry name" value="CheY-like_superfamily"/>
</dbReference>
<dbReference type="Pfam" id="PF02518">
    <property type="entry name" value="HATPase_c"/>
    <property type="match status" value="1"/>
</dbReference>
<evidence type="ECO:0000256" key="2">
    <source>
        <dbReference type="ARBA" id="ARBA00004236"/>
    </source>
</evidence>
<feature type="domain" description="Histidine kinase" evidence="14">
    <location>
        <begin position="291"/>
        <end position="508"/>
    </location>
</feature>
<feature type="modified residue" description="4-aspartylphosphate" evidence="12">
    <location>
        <position position="65"/>
    </location>
</feature>
<keyword evidence="6" id="KW-0808">Transferase</keyword>
<evidence type="ECO:0000256" key="8">
    <source>
        <dbReference type="ARBA" id="ARBA00022777"/>
    </source>
</evidence>
<protein>
    <recommendedName>
        <fullName evidence="3">histidine kinase</fullName>
        <ecNumber evidence="3">2.7.13.3</ecNumber>
    </recommendedName>
</protein>
<dbReference type="RefSeq" id="WP_200787163.1">
    <property type="nucleotide sequence ID" value="NZ_JAEDAO010000001.1"/>
</dbReference>
<evidence type="ECO:0000256" key="5">
    <source>
        <dbReference type="ARBA" id="ARBA00022553"/>
    </source>
</evidence>
<dbReference type="PROSITE" id="PS50110">
    <property type="entry name" value="RESPONSE_REGULATORY"/>
    <property type="match status" value="2"/>
</dbReference>
<dbReference type="InterPro" id="IPR036097">
    <property type="entry name" value="HisK_dim/P_sf"/>
</dbReference>
<dbReference type="SUPFAM" id="SSF55874">
    <property type="entry name" value="ATPase domain of HSP90 chaperone/DNA topoisomerase II/histidine kinase"/>
    <property type="match status" value="1"/>
</dbReference>
<organism evidence="17 18">
    <name type="scientific">Ramlibacter algicola</name>
    <dbReference type="NCBI Taxonomy" id="2795217"/>
    <lineage>
        <taxon>Bacteria</taxon>
        <taxon>Pseudomonadati</taxon>
        <taxon>Pseudomonadota</taxon>
        <taxon>Betaproteobacteria</taxon>
        <taxon>Burkholderiales</taxon>
        <taxon>Comamonadaceae</taxon>
        <taxon>Ramlibacter</taxon>
    </lineage>
</organism>
<dbReference type="InterPro" id="IPR001789">
    <property type="entry name" value="Sig_transdc_resp-reg_receiver"/>
</dbReference>
<keyword evidence="8" id="KW-0418">Kinase</keyword>
<dbReference type="SMART" id="SM00387">
    <property type="entry name" value="HATPase_c"/>
    <property type="match status" value="1"/>
</dbReference>
<evidence type="ECO:0000256" key="12">
    <source>
        <dbReference type="PROSITE-ProRule" id="PRU00169"/>
    </source>
</evidence>
<keyword evidence="11" id="KW-0472">Membrane</keyword>
<dbReference type="InterPro" id="IPR035965">
    <property type="entry name" value="PAS-like_dom_sf"/>
</dbReference>
<feature type="coiled-coil region" evidence="13">
    <location>
        <begin position="250"/>
        <end position="277"/>
    </location>
</feature>
<keyword evidence="18" id="KW-1185">Reference proteome</keyword>
<dbReference type="SUPFAM" id="SSF55785">
    <property type="entry name" value="PYP-like sensor domain (PAS domain)"/>
    <property type="match status" value="1"/>
</dbReference>
<dbReference type="InterPro" id="IPR000014">
    <property type="entry name" value="PAS"/>
</dbReference>
<name>A0A934UQK3_9BURK</name>
<dbReference type="EC" id="2.7.13.3" evidence="3"/>
<dbReference type="Pfam" id="PF00072">
    <property type="entry name" value="Response_reg"/>
    <property type="match status" value="2"/>
</dbReference>
<proteinExistence type="predicted"/>
<evidence type="ECO:0000256" key="1">
    <source>
        <dbReference type="ARBA" id="ARBA00000085"/>
    </source>
</evidence>
<dbReference type="PRINTS" id="PR00344">
    <property type="entry name" value="BCTRLSENSOR"/>
</dbReference>
<evidence type="ECO:0000256" key="13">
    <source>
        <dbReference type="SAM" id="Coils"/>
    </source>
</evidence>
<keyword evidence="7" id="KW-0547">Nucleotide-binding</keyword>
<dbReference type="Gene3D" id="3.30.450.20">
    <property type="entry name" value="PAS domain"/>
    <property type="match status" value="1"/>
</dbReference>
<dbReference type="InterPro" id="IPR003594">
    <property type="entry name" value="HATPase_dom"/>
</dbReference>